<feature type="region of interest" description="Disordered" evidence="2">
    <location>
        <begin position="642"/>
        <end position="671"/>
    </location>
</feature>
<keyword evidence="1" id="KW-0175">Coiled coil</keyword>
<dbReference type="AlphaFoldDB" id="A0A1I8ABY1"/>
<dbReference type="Pfam" id="PF00651">
    <property type="entry name" value="BTB"/>
    <property type="match status" value="1"/>
</dbReference>
<dbReference type="PANTHER" id="PTHR21541:SF3">
    <property type="entry name" value="STRUCTURE-SPECIFIC ENDONUCLEASE SUBUNIT SLX4"/>
    <property type="match status" value="1"/>
</dbReference>
<dbReference type="GO" id="GO:0000712">
    <property type="term" value="P:resolution of meiotic recombination intermediates"/>
    <property type="evidence" value="ECO:0007669"/>
    <property type="project" value="TreeGrafter"/>
</dbReference>
<feature type="compositionally biased region" description="Basic and acidic residues" evidence="2">
    <location>
        <begin position="653"/>
        <end position="666"/>
    </location>
</feature>
<dbReference type="SMART" id="SM00225">
    <property type="entry name" value="BTB"/>
    <property type="match status" value="1"/>
</dbReference>
<dbReference type="InterPro" id="IPR011333">
    <property type="entry name" value="SKP1/BTB/POZ_sf"/>
</dbReference>
<protein>
    <submittedName>
        <fullName evidence="5">BTB domain-containing protein</fullName>
    </submittedName>
</protein>
<feature type="compositionally biased region" description="Polar residues" evidence="2">
    <location>
        <begin position="224"/>
        <end position="237"/>
    </location>
</feature>
<organism evidence="4 5">
    <name type="scientific">Steinernema glaseri</name>
    <dbReference type="NCBI Taxonomy" id="37863"/>
    <lineage>
        <taxon>Eukaryota</taxon>
        <taxon>Metazoa</taxon>
        <taxon>Ecdysozoa</taxon>
        <taxon>Nematoda</taxon>
        <taxon>Chromadorea</taxon>
        <taxon>Rhabditida</taxon>
        <taxon>Tylenchina</taxon>
        <taxon>Panagrolaimomorpha</taxon>
        <taxon>Strongyloidoidea</taxon>
        <taxon>Steinernematidae</taxon>
        <taxon>Steinernema</taxon>
    </lineage>
</organism>
<dbReference type="PANTHER" id="PTHR21541">
    <property type="entry name" value="BTB POZ DOMAIN CONTAINING 12"/>
    <property type="match status" value="1"/>
</dbReference>
<dbReference type="InterPro" id="IPR000210">
    <property type="entry name" value="BTB/POZ_dom"/>
</dbReference>
<dbReference type="Proteomes" id="UP000095287">
    <property type="component" value="Unplaced"/>
</dbReference>
<feature type="compositionally biased region" description="Basic and acidic residues" evidence="2">
    <location>
        <begin position="238"/>
        <end position="250"/>
    </location>
</feature>
<reference evidence="5" key="1">
    <citation type="submission" date="2016-11" db="UniProtKB">
        <authorList>
            <consortium name="WormBaseParasite"/>
        </authorList>
    </citation>
    <scope>IDENTIFICATION</scope>
</reference>
<dbReference type="CDD" id="cd18186">
    <property type="entry name" value="BTB_POZ_ZBTB_KLHL-like"/>
    <property type="match status" value="1"/>
</dbReference>
<name>A0A1I8ABY1_9BILA</name>
<feature type="compositionally biased region" description="Acidic residues" evidence="2">
    <location>
        <begin position="952"/>
        <end position="962"/>
    </location>
</feature>
<feature type="region of interest" description="Disordered" evidence="2">
    <location>
        <begin position="758"/>
        <end position="780"/>
    </location>
</feature>
<feature type="domain" description="BTB" evidence="3">
    <location>
        <begin position="341"/>
        <end position="432"/>
    </location>
</feature>
<dbReference type="GO" id="GO:0033557">
    <property type="term" value="C:Slx1-Slx4 complex"/>
    <property type="evidence" value="ECO:0007669"/>
    <property type="project" value="TreeGrafter"/>
</dbReference>
<feature type="coiled-coil region" evidence="1">
    <location>
        <begin position="315"/>
        <end position="342"/>
    </location>
</feature>
<feature type="region of interest" description="Disordered" evidence="2">
    <location>
        <begin position="952"/>
        <end position="978"/>
    </location>
</feature>
<evidence type="ECO:0000256" key="1">
    <source>
        <dbReference type="SAM" id="Coils"/>
    </source>
</evidence>
<feature type="region of interest" description="Disordered" evidence="2">
    <location>
        <begin position="608"/>
        <end position="627"/>
    </location>
</feature>
<evidence type="ECO:0000313" key="4">
    <source>
        <dbReference type="Proteomes" id="UP000095287"/>
    </source>
</evidence>
<evidence type="ECO:0000256" key="2">
    <source>
        <dbReference type="SAM" id="MobiDB-lite"/>
    </source>
</evidence>
<proteinExistence type="predicted"/>
<accession>A0A1I8ABY1</accession>
<dbReference type="Gene3D" id="3.30.710.10">
    <property type="entry name" value="Potassium Channel Kv1.1, Chain A"/>
    <property type="match status" value="1"/>
</dbReference>
<keyword evidence="4" id="KW-1185">Reference proteome</keyword>
<sequence>MGSLKQVAHLEHSSDVGAERTWNVRYGGEAPDRAEATSCKSPLASLATRSVSIGCRVAGRGISDVSRKRPTVRTETLGEESRSNDSFFAFRSDVAPAPSVKCDVCEKDLKHLNDTRRHLHVNACLDRAEAEKKLQKDKEKHSKTIDCLFCHEPLQPGPFQIAHVKKCGKSRNIGGSELLKMVNFQHKVAEANKKMGTPHTRAKPPTLVIKKPKKIEGRPRNAQEEQNQLALALSMSQLEHDSLSDKPETTKRKRRRSPSCLTELEPRKCRCDTINIVQDRFLENFRIRKPNKNWRPLKEATTRRMRRTVKTAEDISQFHRKLKRLERLADDLERYANTNEGEVTLIADGEVSVNCHQFILAARSSILKDSCDNTISLRQYSPDVIRCYVKYLYGSAIECTSSADREAILSLADQYGPIGLRSLLVELEAEERYESPTSEAFQSEGDRNETTPDEACTVVAETGASELYPFDPIEKSYSVQVTSSNFEDHTENAQLHADTSMNPFRDLSISPLKLDLEAPLDMDLNPNDLGNVVDNDISSSQRTGDADLDEPTLDLRFDNDGIEELNRGPWNNRYNGEDAVLGSFAASTASKMFSTEPEITVIGEKNASADSFCDPPSTPPSSRRKFSRRLTSFQAREEEIHISSSQIAGDADLDSRFDKDGTEELNGRPWNNRYDGENAVLGSFTVSTVSKFYSTEPEVSIIGEKNASAGLLCDPPAAALDISSTPPSSRRKFGRRSTTDCNLLDSASLAISPLDLGETASSSRRELSPITGSRRSWSERQHLVSGAETVEDSFLNDGDDRALFGDVTKPNGLSSVLGTPLPADLEANPRIRDQIGQHAKVLKTKNITPKPDYLHMDDQELKAHLGRYGLRPLGKKKAVALLERIYDETHPVVSMSPVTSKSKIPLTNSLATASKHRDLNTIEEDQVLEDLDILNRSSEGPNLEETILMDSVEDDEEEEPEADQAKGSSNSKKVKEKLPRDTDSLQKLFVAWLRLEENSDLYLRILNLQPVPMEDISERVSKATTIIRRISKANLIEVLDRLHVTFILPSDGWKRKHERAANRAAKKKNK</sequence>
<dbReference type="SUPFAM" id="SSF54695">
    <property type="entry name" value="POZ domain"/>
    <property type="match status" value="1"/>
</dbReference>
<evidence type="ECO:0000313" key="5">
    <source>
        <dbReference type="WBParaSite" id="L893_g4167.t1"/>
    </source>
</evidence>
<dbReference type="WBParaSite" id="L893_g4167.t1">
    <property type="protein sequence ID" value="L893_g4167.t1"/>
    <property type="gene ID" value="L893_g4167"/>
</dbReference>
<feature type="region of interest" description="Disordered" evidence="2">
    <location>
        <begin position="194"/>
        <end position="260"/>
    </location>
</feature>
<feature type="compositionally biased region" description="Basic and acidic residues" evidence="2">
    <location>
        <begin position="214"/>
        <end position="223"/>
    </location>
</feature>
<evidence type="ECO:0000259" key="3">
    <source>
        <dbReference type="SMART" id="SM00225"/>
    </source>
</evidence>
<dbReference type="CDD" id="cd22999">
    <property type="entry name" value="SAP_SLX4"/>
    <property type="match status" value="1"/>
</dbReference>